<dbReference type="InterPro" id="IPR039802">
    <property type="entry name" value="MTMR14"/>
</dbReference>
<reference evidence="2" key="2">
    <citation type="journal article" date="2015" name="Gigascience">
        <title>Reconstructing a comprehensive transcriptome assembly of a white-pupal translocated strain of the pest fruit fly Bactrocera cucurbitae.</title>
        <authorList>
            <person name="Sim S.B."/>
            <person name="Calla B."/>
            <person name="Hall B."/>
            <person name="DeRego T."/>
            <person name="Geib S.M."/>
        </authorList>
    </citation>
    <scope>NUCLEOTIDE SEQUENCE</scope>
</reference>
<organism evidence="2">
    <name type="scientific">Zeugodacus cucurbitae</name>
    <name type="common">Melon fruit fly</name>
    <name type="synonym">Bactrocera cucurbitae</name>
    <dbReference type="NCBI Taxonomy" id="28588"/>
    <lineage>
        <taxon>Eukaryota</taxon>
        <taxon>Metazoa</taxon>
        <taxon>Ecdysozoa</taxon>
        <taxon>Arthropoda</taxon>
        <taxon>Hexapoda</taxon>
        <taxon>Insecta</taxon>
        <taxon>Pterygota</taxon>
        <taxon>Neoptera</taxon>
        <taxon>Endopterygota</taxon>
        <taxon>Diptera</taxon>
        <taxon>Brachycera</taxon>
        <taxon>Muscomorpha</taxon>
        <taxon>Tephritoidea</taxon>
        <taxon>Tephritidae</taxon>
        <taxon>Zeugodacus</taxon>
        <taxon>Zeugodacus</taxon>
    </lineage>
</organism>
<feature type="region of interest" description="Disordered" evidence="1">
    <location>
        <begin position="642"/>
        <end position="709"/>
    </location>
</feature>
<dbReference type="Gene3D" id="3.90.190.10">
    <property type="entry name" value="Protein tyrosine phosphatase superfamily"/>
    <property type="match status" value="1"/>
</dbReference>
<feature type="region of interest" description="Disordered" evidence="1">
    <location>
        <begin position="576"/>
        <end position="619"/>
    </location>
</feature>
<evidence type="ECO:0000256" key="1">
    <source>
        <dbReference type="SAM" id="MobiDB-lite"/>
    </source>
</evidence>
<dbReference type="InterPro" id="IPR029021">
    <property type="entry name" value="Prot-tyrosine_phosphatase-like"/>
</dbReference>
<dbReference type="GO" id="GO:0004438">
    <property type="term" value="F:phosphatidylinositol-3-phosphate phosphatase activity"/>
    <property type="evidence" value="ECO:0007669"/>
    <property type="project" value="InterPro"/>
</dbReference>
<dbReference type="AlphaFoldDB" id="A0A0A1WR90"/>
<feature type="compositionally biased region" description="Polar residues" evidence="1">
    <location>
        <begin position="127"/>
        <end position="140"/>
    </location>
</feature>
<gene>
    <name evidence="2" type="primary">Mtmr14_0</name>
    <name evidence="2" type="ORF">g.47654</name>
</gene>
<accession>A0A0A1WR90</accession>
<sequence length="780" mass="86453">MANETGLRVKVDLTESDLVELLSVFAKRAFDASTTEPGSLDAVILYNCDYLMSLDYNVFNIDNSGGVLCARYPPSIFVPESELDQVSTAGDGSANTACNSNGTNGYECANGSDGNAKNRKPIPMGPTHSNGTNARSITPTNENENSNSNSNGNANGNGCDNYTGNGCDSDSTIQSFVTVTRPQRSPKQRTIYEEMYDANRIRDLITRARYARCRQRFVAPVIYFRGQYICRSATVSVVHETYSRYAYDYITSGSGNETQQRTNEEENPDSSEDSLLGSLNDTPSPFSYNEMIRNDIALLNTLNIKTIVDLMVEQRKVKFFFTVSSSEKADPEHNYKNFNLLALPYPGCEFFKKFREHNYMATNLHYNWQKPFNNANISIPKIGPAMDLDINWEEYRKWDLVEITQNYLKAMLKYVQEENSGLLVHCISGWDRTPLFISLLRLSLWADGLIHQSLNYIQITYFTLAYDWYLFGHQLPDREKRGEDIMVFCFHMLKFLTSEEFSLGEHRKRTKTTSSSGSCGLAPRHEDDAALREELYLAACDHDSNDSFSNISNCDLQITDTLTAMTICNASTQATTSNNTITNRSPNSKRSRTSPVPVPGANSTRQRQESVSSNSSWHLVTDTGSIDSVVAGSYMRNHVAQRSECGSVNSNSSNQSSRRSNGSTTRFSGSDTLDSSPSAHNSSGCSNNSGNSFNSAVSNHSAGPSKMLPTTTESIATISNGEQAKSSSPKPDDSRIKITTREKRLNSVRAIFVRAYGKGVGLKLREGTGISIGTFIGTLF</sequence>
<name>A0A0A1WR90_ZEUCU</name>
<dbReference type="PANTHER" id="PTHR13524:SF2">
    <property type="entry name" value="MYOTUBULARIN-RELATED PROTEIN 14"/>
    <property type="match status" value="1"/>
</dbReference>
<feature type="compositionally biased region" description="Low complexity" evidence="1">
    <location>
        <begin position="678"/>
        <end position="699"/>
    </location>
</feature>
<feature type="compositionally biased region" description="Low complexity" evidence="1">
    <location>
        <begin position="141"/>
        <end position="157"/>
    </location>
</feature>
<evidence type="ECO:0000313" key="2">
    <source>
        <dbReference type="EMBL" id="JAD00953.1"/>
    </source>
</evidence>
<dbReference type="PANTHER" id="PTHR13524">
    <property type="entry name" value="MYOTUBULARIN-RELATED"/>
    <property type="match status" value="1"/>
</dbReference>
<proteinExistence type="predicted"/>
<dbReference type="EMBL" id="GBXI01013339">
    <property type="protein sequence ID" value="JAD00953.1"/>
    <property type="molecule type" value="Transcribed_RNA"/>
</dbReference>
<feature type="region of interest" description="Disordered" evidence="1">
    <location>
        <begin position="253"/>
        <end position="276"/>
    </location>
</feature>
<dbReference type="SUPFAM" id="SSF52799">
    <property type="entry name" value="(Phosphotyrosine protein) phosphatases II"/>
    <property type="match status" value="1"/>
</dbReference>
<reference evidence="2" key="1">
    <citation type="submission" date="2014-11" db="EMBL/GenBank/DDBJ databases">
        <authorList>
            <person name="Geib S."/>
        </authorList>
    </citation>
    <scope>NUCLEOTIDE SEQUENCE</scope>
</reference>
<feature type="compositionally biased region" description="Polar residues" evidence="1">
    <location>
        <begin position="601"/>
        <end position="619"/>
    </location>
</feature>
<feature type="region of interest" description="Disordered" evidence="1">
    <location>
        <begin position="110"/>
        <end position="157"/>
    </location>
</feature>
<feature type="compositionally biased region" description="Low complexity" evidence="1">
    <location>
        <begin position="646"/>
        <end position="670"/>
    </location>
</feature>
<protein>
    <submittedName>
        <fullName evidence="2">Myotubularin-related protein 14</fullName>
    </submittedName>
</protein>
<dbReference type="PROSITE" id="PS00383">
    <property type="entry name" value="TYR_PHOSPHATASE_1"/>
    <property type="match status" value="1"/>
</dbReference>
<dbReference type="InterPro" id="IPR016130">
    <property type="entry name" value="Tyr_Pase_AS"/>
</dbReference>